<reference evidence="1 2" key="1">
    <citation type="submission" date="2019-11" db="EMBL/GenBank/DDBJ databases">
        <title>Venatorbacter sp. nov. a predator of Campylobacter and other Gram-negative bacteria.</title>
        <authorList>
            <person name="Saeedi A."/>
            <person name="Cummings N.J."/>
            <person name="Connerton I.F."/>
            <person name="Connerton P.L."/>
        </authorList>
    </citation>
    <scope>NUCLEOTIDE SEQUENCE [LARGE SCALE GENOMIC DNA]</scope>
    <source>
        <strain evidence="1">XL5</strain>
    </source>
</reference>
<name>A0A9X7V1F1_9GAMM</name>
<gene>
    <name evidence="1" type="ORF">GJQ55_04880</name>
</gene>
<protein>
    <submittedName>
        <fullName evidence="1">Uncharacterized protein</fullName>
    </submittedName>
</protein>
<dbReference type="KEGG" id="vcw:GJQ55_04880"/>
<dbReference type="Proteomes" id="UP000596074">
    <property type="component" value="Chromosome"/>
</dbReference>
<organism evidence="1 2">
    <name type="scientific">Venatoribacter cucullus</name>
    <dbReference type="NCBI Taxonomy" id="2661630"/>
    <lineage>
        <taxon>Bacteria</taxon>
        <taxon>Pseudomonadati</taxon>
        <taxon>Pseudomonadota</taxon>
        <taxon>Gammaproteobacteria</taxon>
        <taxon>Oceanospirillales</taxon>
        <taxon>Oceanospirillaceae</taxon>
        <taxon>Venatoribacter</taxon>
    </lineage>
</organism>
<dbReference type="RefSeq" id="WP_228346396.1">
    <property type="nucleotide sequence ID" value="NZ_CP046056.1"/>
</dbReference>
<evidence type="ECO:0000313" key="1">
    <source>
        <dbReference type="EMBL" id="QQD23854.1"/>
    </source>
</evidence>
<proteinExistence type="predicted"/>
<dbReference type="AlphaFoldDB" id="A0A9X7V1F1"/>
<sequence length="335" mass="38661">MRYWLLLTILWIAPVYSWWPQPVLLPEDAAARLPDMAAPPETVAEPQQTLAADGSLESSRAWLAGYLNSVSGSLDSFFVDAFFGDDLIGDDVSGTRGKISMATRKVSGDALEFKFGVSVKLDLPNTNDRLKLLIESDEEDDGVQQNFLDSVDNTSYSTALRFLVNERAAWRTDFDVGIRGGLPFNPFSRFRARRYAYLSEWEMRATQTLYYFRDDGWGEDTELRLDYPLNTEKLFRINTRARYLLDNRFFDLNYDLALYHELGPHSVLAYNAGASGDSAQGATFYSYYAGVRYRRQVYRDWMFFEIAPQFEWHRDTDYRTRPVLMLRLESLISKD</sequence>
<evidence type="ECO:0000313" key="2">
    <source>
        <dbReference type="Proteomes" id="UP000596074"/>
    </source>
</evidence>
<dbReference type="EMBL" id="CP046056">
    <property type="protein sequence ID" value="QQD23854.1"/>
    <property type="molecule type" value="Genomic_DNA"/>
</dbReference>
<keyword evidence="2" id="KW-1185">Reference proteome</keyword>
<accession>A0A9X7V1F1</accession>